<dbReference type="InterPro" id="IPR027417">
    <property type="entry name" value="P-loop_NTPase"/>
</dbReference>
<proteinExistence type="inferred from homology"/>
<sequence length="197" mass="22998">MLKIGLTGGIGSGKSEVSKFFHKWGAFIFDADKEAKNIIDKNEKAQQEIIKEFGSDVININNRIDKQKLARVAFQDEYHQLSLNSIIHPFVFKKIDETFDKIELENKHKIFVVDAALIYESGADTHMDYVIVVTSFLRYRTERVMSRQNITRDDFMKRVTLQWSDEDKEHLADFIIQNNSDLKNLEKESKNIFESLF</sequence>
<evidence type="ECO:0008006" key="4">
    <source>
        <dbReference type="Google" id="ProtNLM"/>
    </source>
</evidence>
<dbReference type="PANTHER" id="PTHR10695:SF46">
    <property type="entry name" value="BIFUNCTIONAL COENZYME A SYNTHASE-RELATED"/>
    <property type="match status" value="1"/>
</dbReference>
<evidence type="ECO:0000313" key="3">
    <source>
        <dbReference type="EMBL" id="SVA10358.1"/>
    </source>
</evidence>
<evidence type="ECO:0000256" key="2">
    <source>
        <dbReference type="ARBA" id="ARBA00022840"/>
    </source>
</evidence>
<dbReference type="GO" id="GO:0004140">
    <property type="term" value="F:dephospho-CoA kinase activity"/>
    <property type="evidence" value="ECO:0007669"/>
    <property type="project" value="InterPro"/>
</dbReference>
<evidence type="ECO:0000256" key="1">
    <source>
        <dbReference type="ARBA" id="ARBA00022741"/>
    </source>
</evidence>
<dbReference type="AlphaFoldDB" id="A0A381T464"/>
<dbReference type="Gene3D" id="3.40.50.300">
    <property type="entry name" value="P-loop containing nucleotide triphosphate hydrolases"/>
    <property type="match status" value="1"/>
</dbReference>
<organism evidence="3">
    <name type="scientific">marine metagenome</name>
    <dbReference type="NCBI Taxonomy" id="408172"/>
    <lineage>
        <taxon>unclassified sequences</taxon>
        <taxon>metagenomes</taxon>
        <taxon>ecological metagenomes</taxon>
    </lineage>
</organism>
<dbReference type="HAMAP" id="MF_00376">
    <property type="entry name" value="Dephospho_CoA_kinase"/>
    <property type="match status" value="1"/>
</dbReference>
<dbReference type="InterPro" id="IPR001977">
    <property type="entry name" value="Depp_CoAkinase"/>
</dbReference>
<dbReference type="GO" id="GO:0005524">
    <property type="term" value="F:ATP binding"/>
    <property type="evidence" value="ECO:0007669"/>
    <property type="project" value="UniProtKB-KW"/>
</dbReference>
<dbReference type="PROSITE" id="PS51219">
    <property type="entry name" value="DPCK"/>
    <property type="match status" value="1"/>
</dbReference>
<keyword evidence="1" id="KW-0547">Nucleotide-binding</keyword>
<reference evidence="3" key="1">
    <citation type="submission" date="2018-05" db="EMBL/GenBank/DDBJ databases">
        <authorList>
            <person name="Lanie J.A."/>
            <person name="Ng W.-L."/>
            <person name="Kazmierczak K.M."/>
            <person name="Andrzejewski T.M."/>
            <person name="Davidsen T.M."/>
            <person name="Wayne K.J."/>
            <person name="Tettelin H."/>
            <person name="Glass J.I."/>
            <person name="Rusch D."/>
            <person name="Podicherti R."/>
            <person name="Tsui H.-C.T."/>
            <person name="Winkler M.E."/>
        </authorList>
    </citation>
    <scope>NUCLEOTIDE SEQUENCE</scope>
</reference>
<dbReference type="EMBL" id="UINC01003921">
    <property type="protein sequence ID" value="SVA10358.1"/>
    <property type="molecule type" value="Genomic_DNA"/>
</dbReference>
<accession>A0A381T464</accession>
<name>A0A381T464_9ZZZZ</name>
<dbReference type="SUPFAM" id="SSF52540">
    <property type="entry name" value="P-loop containing nucleoside triphosphate hydrolases"/>
    <property type="match status" value="1"/>
</dbReference>
<dbReference type="PANTHER" id="PTHR10695">
    <property type="entry name" value="DEPHOSPHO-COA KINASE-RELATED"/>
    <property type="match status" value="1"/>
</dbReference>
<keyword evidence="2" id="KW-0067">ATP-binding</keyword>
<protein>
    <recommendedName>
        <fullName evidence="4">Dephospho-CoA kinase</fullName>
    </recommendedName>
</protein>
<dbReference type="NCBIfam" id="TIGR00152">
    <property type="entry name" value="dephospho-CoA kinase"/>
    <property type="match status" value="1"/>
</dbReference>
<gene>
    <name evidence="3" type="ORF">METZ01_LOCUS63212</name>
</gene>
<dbReference type="Pfam" id="PF01121">
    <property type="entry name" value="CoaE"/>
    <property type="match status" value="1"/>
</dbReference>
<dbReference type="GO" id="GO:0015937">
    <property type="term" value="P:coenzyme A biosynthetic process"/>
    <property type="evidence" value="ECO:0007669"/>
    <property type="project" value="InterPro"/>
</dbReference>
<dbReference type="CDD" id="cd02022">
    <property type="entry name" value="DPCK"/>
    <property type="match status" value="1"/>
</dbReference>